<reference evidence="3" key="1">
    <citation type="submission" date="2023-03" db="UniProtKB">
        <authorList>
            <consortium name="Ensembl"/>
        </authorList>
    </citation>
    <scope>IDENTIFICATION</scope>
</reference>
<organism evidence="3">
    <name type="scientific">Equus asinus asinus</name>
    <dbReference type="NCBI Taxonomy" id="83772"/>
    <lineage>
        <taxon>Eukaryota</taxon>
        <taxon>Metazoa</taxon>
        <taxon>Chordata</taxon>
        <taxon>Craniata</taxon>
        <taxon>Vertebrata</taxon>
        <taxon>Euteleostomi</taxon>
        <taxon>Mammalia</taxon>
        <taxon>Eutheria</taxon>
        <taxon>Laurasiatheria</taxon>
        <taxon>Perissodactyla</taxon>
        <taxon>Equidae</taxon>
        <taxon>Equus</taxon>
    </lineage>
</organism>
<comment type="subcellular location">
    <subcellularLocation>
        <location evidence="1">Membrane</location>
        <location evidence="1">Clathrin-coated pit</location>
        <topology evidence="1">Peripheral membrane protein</topology>
        <orientation evidence="1">Cytoplasmic side</orientation>
    </subcellularLocation>
</comment>
<evidence type="ECO:0000313" key="3">
    <source>
        <dbReference type="Ensembl" id="ENSEASP00005026497.1"/>
    </source>
</evidence>
<evidence type="ECO:0000259" key="2">
    <source>
        <dbReference type="PROSITE" id="PS51072"/>
    </source>
</evidence>
<dbReference type="AlphaFoldDB" id="A0A8C4MIE0"/>
<sequence length="201" mass="21969">MTCLLFRPKTFVWVFFSLKVSSNGIQSTPLNLATYWKCSAGTTDLRVDYKYNPEAMVAPSVLSNIQVVVPVDGGVTNMQSLPPAVWNAEQMKAFWKLSGISEKSDNGGSGSLRAKFDLSEGPSKPTTLAVQFLSEGSTLSGVDVELAGTGYRLSLVKKRFATGKLRDFRHFNVHGKHSYSSSGLLSSCQAVYSLKAWRLCL</sequence>
<dbReference type="PROSITE" id="PS51072">
    <property type="entry name" value="MHD"/>
    <property type="match status" value="1"/>
</dbReference>
<name>A0A8C4MIE0_EQUAS</name>
<feature type="domain" description="MHD" evidence="2">
    <location>
        <begin position="1"/>
        <end position="174"/>
    </location>
</feature>
<evidence type="ECO:0000256" key="1">
    <source>
        <dbReference type="ARBA" id="ARBA00004283"/>
    </source>
</evidence>
<dbReference type="InterPro" id="IPR018808">
    <property type="entry name" value="Muniscin_C"/>
</dbReference>
<dbReference type="GO" id="GO:0005905">
    <property type="term" value="C:clathrin-coated pit"/>
    <property type="evidence" value="ECO:0007669"/>
    <property type="project" value="UniProtKB-SubCell"/>
</dbReference>
<dbReference type="InterPro" id="IPR028565">
    <property type="entry name" value="MHD"/>
</dbReference>
<dbReference type="Ensembl" id="ENSEAST00005028773.1">
    <property type="protein sequence ID" value="ENSEASP00005026497.1"/>
    <property type="gene ID" value="ENSEASG00005018087.1"/>
</dbReference>
<proteinExistence type="predicted"/>
<accession>A0A8C4MIE0</accession>
<dbReference type="Pfam" id="PF10291">
    <property type="entry name" value="muHD"/>
    <property type="match status" value="1"/>
</dbReference>
<protein>
    <recommendedName>
        <fullName evidence="2">MHD domain-containing protein</fullName>
    </recommendedName>
</protein>